<dbReference type="InterPro" id="IPR001736">
    <property type="entry name" value="PLipase_D/transphosphatidylase"/>
</dbReference>
<keyword evidence="2" id="KW-0547">Nucleotide-binding</keyword>
<dbReference type="KEGG" id="palr:HGI30_19740"/>
<dbReference type="InterPro" id="IPR041677">
    <property type="entry name" value="DNA2/NAM7_AAA_11"/>
</dbReference>
<evidence type="ECO:0000256" key="2">
    <source>
        <dbReference type="ARBA" id="ARBA00022741"/>
    </source>
</evidence>
<evidence type="ECO:0000256" key="5">
    <source>
        <dbReference type="ARBA" id="ARBA00022840"/>
    </source>
</evidence>
<dbReference type="Gene3D" id="3.40.50.300">
    <property type="entry name" value="P-loop containing nucleotide triphosphate hydrolases"/>
    <property type="match status" value="3"/>
</dbReference>
<dbReference type="GO" id="GO:0006793">
    <property type="term" value="P:phosphorus metabolic process"/>
    <property type="evidence" value="ECO:0007669"/>
    <property type="project" value="UniProtKB-ARBA"/>
</dbReference>
<dbReference type="PANTHER" id="PTHR43788">
    <property type="entry name" value="DNA2/NAM7 HELICASE FAMILY MEMBER"/>
    <property type="match status" value="1"/>
</dbReference>
<sequence length="1279" mass="146251">MKASLRESIRYFIRYEDHARFMDASLNKVEGQQLPEKLLGRPDELTERIHEKESGKLLDELLSISDRKASSLPEQRKEWKEAIEEALKGEKKIEDVLLDLPLRHSAKRKEFADRLRKLKNQDSFILFYPLLLQRFKGSREDAVQPVFTFECRIADARLQVQSFQMNSKAMDIIVAEAEGCAPQEVRGLARETLAGLETRLHHIKAESIDTVLELVDQSFREQLPTWKHGGLLDFRAYDGWTLTRKALLTKSDYQEVADSPFRKELARLMERLERHESPLLQDYVTGHDAPTDFKAEPLPFTSHRGSYTSDYPVNEKQWRLLQTYRELSLMAVNGPPGTGKTTLIKEMIADTMVRKACLLLERWDEPWQLKRRAEGVESKKDYYETPFAGANPFSMVLTSTNNKAVDNIGEDLLREVRFMSGVLESAGEAEATAFCARLGRKENMDSFKQQKLLGLLKGLRLLSDDSTAQQEDARPAFQRSMAALKEIEQNVQAFWTLQQSCREQEEFASEEELRELTILRRTAWEEAEQSYADQNEQAEALRLQAGKLTMACTALKEKLRSVERDRSASESARKEAYRHLERLKAWRRFPQSLLSFLPKRKKFLEDHPSESYLQETRIAPLHAAVARLEEEATQAATELEIAARQAAELQTSLSDAEQQLHVLEADKILRDQQKLRLEQLIEHEGRVRTEIGSSASLIGASFYALVNAPKLLKLRKTLFDQALAVQEQYIVRHREAILFNLEKVGEEQKWFKSFYSPNGSRLDEDQSGIRAVWESFFLCFPVVTTTLHSFTENLFHLLPQLIDTLFVDEAGQILPHYLCAPLFRSRRAVIVGDPRQLEPVRPFALDLVASSGVPEELQERICVLTNSAQDYADRGGRFYEYMGDSKAGLILDEHRRCEAAIMQFSNQHVYHGWLKLIQPDEGGKLFGANAVAFDIRGLKDATRHQNAAEAEACRKAVELLAARHGEQVKGDIGIIAPFKHQVELLQALVPGVDIGTVHTFQGKEKRFILLSLVLDGLHRNHAGLAAFVGGKPNLLNVAFSRAKEQFILIGNLEAASTSGNYLSKALQTIQQYGAVYSMFNDELESERSEGHRQEAYRIYDSGEERGGSSFLMEAKELLQGNIVLQATTHRELLLLALDHARQSLGIVSPWISRRVVDEDFFERLDRMQVRRASVRIRYGYSGKMALNDDLHQILKQDYYQLTPESKGLLKETLQKLYEKLKQDMAHMAPLHAKILLIDDEIMFIGSHNWLANKGYKREEISYLIRDRRAIAYVKERFAL</sequence>
<dbReference type="Pfam" id="PF13087">
    <property type="entry name" value="AAA_12"/>
    <property type="match status" value="1"/>
</dbReference>
<dbReference type="GO" id="GO:0016787">
    <property type="term" value="F:hydrolase activity"/>
    <property type="evidence" value="ECO:0007669"/>
    <property type="project" value="UniProtKB-KW"/>
</dbReference>
<dbReference type="SUPFAM" id="SSF56024">
    <property type="entry name" value="Phospholipase D/nuclease"/>
    <property type="match status" value="1"/>
</dbReference>
<dbReference type="PROSITE" id="PS50035">
    <property type="entry name" value="PLD"/>
    <property type="match status" value="1"/>
</dbReference>
<feature type="domain" description="PLD phosphodiesterase" evidence="7">
    <location>
        <begin position="1226"/>
        <end position="1253"/>
    </location>
</feature>
<evidence type="ECO:0000259" key="7">
    <source>
        <dbReference type="PROSITE" id="PS50035"/>
    </source>
</evidence>
<accession>A0A6H2H299</accession>
<dbReference type="InterPro" id="IPR027417">
    <property type="entry name" value="P-loop_NTPase"/>
</dbReference>
<proteinExistence type="inferred from homology"/>
<evidence type="ECO:0000256" key="1">
    <source>
        <dbReference type="ARBA" id="ARBA00007913"/>
    </source>
</evidence>
<protein>
    <recommendedName>
        <fullName evidence="7">PLD phosphodiesterase domain-containing protein</fullName>
    </recommendedName>
</protein>
<dbReference type="InterPro" id="IPR025202">
    <property type="entry name" value="PLD-like_dom"/>
</dbReference>
<dbReference type="EMBL" id="CP051428">
    <property type="protein sequence ID" value="QJC53546.1"/>
    <property type="molecule type" value="Genomic_DNA"/>
</dbReference>
<evidence type="ECO:0000313" key="9">
    <source>
        <dbReference type="Proteomes" id="UP000502136"/>
    </source>
</evidence>
<dbReference type="InterPro" id="IPR047187">
    <property type="entry name" value="SF1_C_Upf1"/>
</dbReference>
<evidence type="ECO:0000256" key="6">
    <source>
        <dbReference type="SAM" id="Coils"/>
    </source>
</evidence>
<name>A0A6H2H299_9BACL</name>
<feature type="coiled-coil region" evidence="6">
    <location>
        <begin position="625"/>
        <end position="666"/>
    </location>
</feature>
<evidence type="ECO:0000256" key="4">
    <source>
        <dbReference type="ARBA" id="ARBA00022806"/>
    </source>
</evidence>
<dbReference type="GO" id="GO:0003678">
    <property type="term" value="F:DNA helicase activity"/>
    <property type="evidence" value="ECO:0007669"/>
    <property type="project" value="UniProtKB-ARBA"/>
</dbReference>
<dbReference type="GO" id="GO:0005524">
    <property type="term" value="F:ATP binding"/>
    <property type="evidence" value="ECO:0007669"/>
    <property type="project" value="UniProtKB-KW"/>
</dbReference>
<dbReference type="Pfam" id="PF13086">
    <property type="entry name" value="AAA_11"/>
    <property type="match status" value="1"/>
</dbReference>
<reference evidence="8 9" key="1">
    <citation type="submission" date="2020-04" db="EMBL/GenBank/DDBJ databases">
        <title>Novel Paenibacillus strain UniB2 isolated from commercial digestive syrup.</title>
        <authorList>
            <person name="Thorat V."/>
            <person name="Kirdat K."/>
            <person name="Tiwarekar B."/>
            <person name="Yadav A."/>
        </authorList>
    </citation>
    <scope>NUCLEOTIDE SEQUENCE [LARGE SCALE GENOMIC DNA]</scope>
    <source>
        <strain evidence="8 9">UniB2</strain>
    </source>
</reference>
<evidence type="ECO:0000313" key="8">
    <source>
        <dbReference type="EMBL" id="QJC53546.1"/>
    </source>
</evidence>
<dbReference type="RefSeq" id="WP_168909084.1">
    <property type="nucleotide sequence ID" value="NZ_CP051428.1"/>
</dbReference>
<dbReference type="AlphaFoldDB" id="A0A6H2H299"/>
<dbReference type="Gene3D" id="3.30.870.10">
    <property type="entry name" value="Endonuclease Chain A"/>
    <property type="match status" value="1"/>
</dbReference>
<comment type="similarity">
    <text evidence="1">Belongs to the DNA2/NAM7 helicase family.</text>
</comment>
<dbReference type="SUPFAM" id="SSF52540">
    <property type="entry name" value="P-loop containing nucleoside triphosphate hydrolases"/>
    <property type="match status" value="1"/>
</dbReference>
<evidence type="ECO:0000256" key="3">
    <source>
        <dbReference type="ARBA" id="ARBA00022801"/>
    </source>
</evidence>
<dbReference type="Pfam" id="PF13091">
    <property type="entry name" value="PLDc_2"/>
    <property type="match status" value="1"/>
</dbReference>
<dbReference type="CDD" id="cd18808">
    <property type="entry name" value="SF1_C_Upf1"/>
    <property type="match status" value="1"/>
</dbReference>
<organism evidence="8 9">
    <name type="scientific">Paenibacillus albicereus</name>
    <dbReference type="NCBI Taxonomy" id="2726185"/>
    <lineage>
        <taxon>Bacteria</taxon>
        <taxon>Bacillati</taxon>
        <taxon>Bacillota</taxon>
        <taxon>Bacilli</taxon>
        <taxon>Bacillales</taxon>
        <taxon>Paenibacillaceae</taxon>
        <taxon>Paenibacillus</taxon>
    </lineage>
</organism>
<keyword evidence="6" id="KW-0175">Coiled coil</keyword>
<gene>
    <name evidence="8" type="ORF">HGI30_19740</name>
</gene>
<keyword evidence="5" id="KW-0067">ATP-binding</keyword>
<dbReference type="Proteomes" id="UP000502136">
    <property type="component" value="Chromosome"/>
</dbReference>
<dbReference type="InterPro" id="IPR050534">
    <property type="entry name" value="Coronavir_polyprotein_1ab"/>
</dbReference>
<keyword evidence="9" id="KW-1185">Reference proteome</keyword>
<dbReference type="InterPro" id="IPR041679">
    <property type="entry name" value="DNA2/NAM7-like_C"/>
</dbReference>
<keyword evidence="3" id="KW-0378">Hydrolase</keyword>
<dbReference type="PANTHER" id="PTHR43788:SF8">
    <property type="entry name" value="DNA-BINDING PROTEIN SMUBP-2"/>
    <property type="match status" value="1"/>
</dbReference>
<keyword evidence="4" id="KW-0347">Helicase</keyword>